<dbReference type="RefSeq" id="WP_132011005.1">
    <property type="nucleotide sequence ID" value="NZ_JABUHM010000012.1"/>
</dbReference>
<accession>A0A4R2B4Z7</accession>
<keyword evidence="1" id="KW-0812">Transmembrane</keyword>
<reference evidence="2 3" key="1">
    <citation type="journal article" date="2015" name="Stand. Genomic Sci.">
        <title>Genomic Encyclopedia of Bacterial and Archaeal Type Strains, Phase III: the genomes of soil and plant-associated and newly described type strains.</title>
        <authorList>
            <person name="Whitman W.B."/>
            <person name="Woyke T."/>
            <person name="Klenk H.P."/>
            <person name="Zhou Y."/>
            <person name="Lilburn T.G."/>
            <person name="Beck B.J."/>
            <person name="De Vos P."/>
            <person name="Vandamme P."/>
            <person name="Eisen J.A."/>
            <person name="Garrity G."/>
            <person name="Hugenholtz P."/>
            <person name="Kyrpides N.C."/>
        </authorList>
    </citation>
    <scope>NUCLEOTIDE SEQUENCE [LARGE SCALE GENOMIC DNA]</scope>
    <source>
        <strain evidence="2 3">CV53</strain>
    </source>
</reference>
<gene>
    <name evidence="2" type="ORF">EV146_11416</name>
</gene>
<protein>
    <submittedName>
        <fullName evidence="2">Uncharacterized protein</fullName>
    </submittedName>
</protein>
<sequence length="119" mass="14096">MCVSNHAFELQTHRMYERIHKESIYRLVRIVYTEGKSIDLPNEHINLLELITKITIKDNEGNIYEIEPSEAGLRFARGDISYKEYLRLQKKETRQMITIFPVLTSSLFITGWAFIKYLI</sequence>
<dbReference type="AlphaFoldDB" id="A0A4R2B4Z7"/>
<comment type="caution">
    <text evidence="2">The sequence shown here is derived from an EMBL/GenBank/DDBJ whole genome shotgun (WGS) entry which is preliminary data.</text>
</comment>
<keyword evidence="3" id="KW-1185">Reference proteome</keyword>
<evidence type="ECO:0000313" key="3">
    <source>
        <dbReference type="Proteomes" id="UP000295689"/>
    </source>
</evidence>
<feature type="transmembrane region" description="Helical" evidence="1">
    <location>
        <begin position="96"/>
        <end position="115"/>
    </location>
</feature>
<evidence type="ECO:0000313" key="2">
    <source>
        <dbReference type="EMBL" id="TCN20399.1"/>
    </source>
</evidence>
<organism evidence="2 3">
    <name type="scientific">Mesobacillus foraminis</name>
    <dbReference type="NCBI Taxonomy" id="279826"/>
    <lineage>
        <taxon>Bacteria</taxon>
        <taxon>Bacillati</taxon>
        <taxon>Bacillota</taxon>
        <taxon>Bacilli</taxon>
        <taxon>Bacillales</taxon>
        <taxon>Bacillaceae</taxon>
        <taxon>Mesobacillus</taxon>
    </lineage>
</organism>
<proteinExistence type="predicted"/>
<dbReference type="Proteomes" id="UP000295689">
    <property type="component" value="Unassembled WGS sequence"/>
</dbReference>
<dbReference type="EMBL" id="SLVV01000014">
    <property type="protein sequence ID" value="TCN20399.1"/>
    <property type="molecule type" value="Genomic_DNA"/>
</dbReference>
<keyword evidence="1" id="KW-1133">Transmembrane helix</keyword>
<keyword evidence="1" id="KW-0472">Membrane</keyword>
<name>A0A4R2B4Z7_9BACI</name>
<evidence type="ECO:0000256" key="1">
    <source>
        <dbReference type="SAM" id="Phobius"/>
    </source>
</evidence>